<keyword evidence="5 6" id="KW-0472">Membrane</keyword>
<dbReference type="RefSeq" id="WP_022858982.1">
    <property type="nucleotide sequence ID" value="NZ_RYUU01000031.1"/>
</dbReference>
<evidence type="ECO:0000313" key="8">
    <source>
        <dbReference type="EMBL" id="RYQ65633.1"/>
    </source>
</evidence>
<dbReference type="PANTHER" id="PTHR42718">
    <property type="entry name" value="MAJOR FACILITATOR SUPERFAMILY MULTIDRUG TRANSPORTER MFSC"/>
    <property type="match status" value="1"/>
</dbReference>
<evidence type="ECO:0000256" key="5">
    <source>
        <dbReference type="ARBA" id="ARBA00023136"/>
    </source>
</evidence>
<accession>A0A4Q5B950</accession>
<dbReference type="Gene3D" id="1.20.1250.20">
    <property type="entry name" value="MFS general substrate transporter like domains"/>
    <property type="match status" value="1"/>
</dbReference>
<dbReference type="GO" id="GO:0022857">
    <property type="term" value="F:transmembrane transporter activity"/>
    <property type="evidence" value="ECO:0007669"/>
    <property type="project" value="InterPro"/>
</dbReference>
<dbReference type="EMBL" id="SBKU01000017">
    <property type="protein sequence ID" value="RYQ65633.1"/>
    <property type="molecule type" value="Genomic_DNA"/>
</dbReference>
<comment type="subcellular location">
    <subcellularLocation>
        <location evidence="1">Membrane</location>
        <topology evidence="1">Multi-pass membrane protein</topology>
    </subcellularLocation>
</comment>
<feature type="transmembrane region" description="Helical" evidence="6">
    <location>
        <begin position="30"/>
        <end position="47"/>
    </location>
</feature>
<gene>
    <name evidence="7" type="ORF">PG2003B_1715</name>
    <name evidence="8" type="ORF">PG2072B_1668</name>
</gene>
<feature type="transmembrane region" description="Helical" evidence="6">
    <location>
        <begin position="93"/>
        <end position="117"/>
    </location>
</feature>
<dbReference type="PANTHER" id="PTHR42718:SF9">
    <property type="entry name" value="MAJOR FACILITATOR SUPERFAMILY MULTIDRUG TRANSPORTER MFSC"/>
    <property type="match status" value="1"/>
</dbReference>
<evidence type="ECO:0000256" key="1">
    <source>
        <dbReference type="ARBA" id="ARBA00004141"/>
    </source>
</evidence>
<keyword evidence="4 6" id="KW-1133">Transmembrane helix</keyword>
<dbReference type="Proteomes" id="UP000292382">
    <property type="component" value="Unassembled WGS sequence"/>
</dbReference>
<organism evidence="8 10">
    <name type="scientific">Bifidobacterium pseudolongum subsp. globosum</name>
    <dbReference type="NCBI Taxonomy" id="1690"/>
    <lineage>
        <taxon>Bacteria</taxon>
        <taxon>Bacillati</taxon>
        <taxon>Actinomycetota</taxon>
        <taxon>Actinomycetes</taxon>
        <taxon>Bifidobacteriales</taxon>
        <taxon>Bifidobacteriaceae</taxon>
        <taxon>Bifidobacterium</taxon>
    </lineage>
</organism>
<keyword evidence="3 6" id="KW-0812">Transmembrane</keyword>
<keyword evidence="2" id="KW-0813">Transport</keyword>
<sequence>MWFACASKRSAGPLIPMGVLLDRFGPMRPILSTMALAIVGILLMLLLMRPSASVWMICVGYIAYMVGFSMAYPNTMTAGMSVIPASMQPDGNAMFSTFQQLAGAVGTTVMSICLGVAKAGHSITADKAAFAAAMQRGGHVAFIVLLVVFLDAFLANIRAFAARRTA</sequence>
<evidence type="ECO:0000256" key="4">
    <source>
        <dbReference type="ARBA" id="ARBA00022989"/>
    </source>
</evidence>
<evidence type="ECO:0000256" key="6">
    <source>
        <dbReference type="SAM" id="Phobius"/>
    </source>
</evidence>
<name>A0A4Q5B950_9BIFI</name>
<dbReference type="Proteomes" id="UP000293268">
    <property type="component" value="Unassembled WGS sequence"/>
</dbReference>
<dbReference type="AlphaFoldDB" id="A0A4Q5B950"/>
<dbReference type="SUPFAM" id="SSF103473">
    <property type="entry name" value="MFS general substrate transporter"/>
    <property type="match status" value="1"/>
</dbReference>
<feature type="transmembrane region" description="Helical" evidence="6">
    <location>
        <begin position="54"/>
        <end position="73"/>
    </location>
</feature>
<comment type="caution">
    <text evidence="8">The sequence shown here is derived from an EMBL/GenBank/DDBJ whole genome shotgun (WGS) entry which is preliminary data.</text>
</comment>
<proteinExistence type="predicted"/>
<evidence type="ECO:0000256" key="2">
    <source>
        <dbReference type="ARBA" id="ARBA00022448"/>
    </source>
</evidence>
<dbReference type="EMBL" id="RYUW01000026">
    <property type="protein sequence ID" value="RYQ34426.1"/>
    <property type="molecule type" value="Genomic_DNA"/>
</dbReference>
<reference evidence="8 10" key="1">
    <citation type="submission" date="2019-01" db="EMBL/GenBank/DDBJ databases">
        <title>Unveiling genomic diversity among members of the Bifidobacterium pseudolongum species, a widely distributed gut commensal of the animal kingdom.</title>
        <authorList>
            <person name="Lugli G.A."/>
            <person name="Duranti S."/>
            <person name="Albert K."/>
            <person name="Mancabelli L."/>
            <person name="Napoli S."/>
            <person name="Viappiani A."/>
            <person name="Anzalone R."/>
            <person name="Longhi G."/>
            <person name="Milani C."/>
            <person name="Turroni F."/>
            <person name="Alessandri G."/>
            <person name="Sela D.A."/>
            <person name="Van Sinderen D."/>
            <person name="Ventura M."/>
        </authorList>
    </citation>
    <scope>NUCLEOTIDE SEQUENCE [LARGE SCALE GENOMIC DNA]</scope>
    <source>
        <strain evidence="7 9">2003B</strain>
        <strain evidence="8 10">2072B</strain>
    </source>
</reference>
<evidence type="ECO:0000256" key="3">
    <source>
        <dbReference type="ARBA" id="ARBA00022692"/>
    </source>
</evidence>
<dbReference type="GO" id="GO:0016020">
    <property type="term" value="C:membrane"/>
    <property type="evidence" value="ECO:0007669"/>
    <property type="project" value="UniProtKB-SubCell"/>
</dbReference>
<dbReference type="Pfam" id="PF07690">
    <property type="entry name" value="MFS_1"/>
    <property type="match status" value="1"/>
</dbReference>
<evidence type="ECO:0000313" key="7">
    <source>
        <dbReference type="EMBL" id="RYQ34426.1"/>
    </source>
</evidence>
<dbReference type="InterPro" id="IPR011701">
    <property type="entry name" value="MFS"/>
</dbReference>
<evidence type="ECO:0000313" key="10">
    <source>
        <dbReference type="Proteomes" id="UP000293268"/>
    </source>
</evidence>
<evidence type="ECO:0000313" key="9">
    <source>
        <dbReference type="Proteomes" id="UP000292382"/>
    </source>
</evidence>
<feature type="transmembrane region" description="Helical" evidence="6">
    <location>
        <begin position="138"/>
        <end position="161"/>
    </location>
</feature>
<dbReference type="InterPro" id="IPR036259">
    <property type="entry name" value="MFS_trans_sf"/>
</dbReference>
<protein>
    <submittedName>
        <fullName evidence="8">Sugar efflux permease</fullName>
    </submittedName>
</protein>